<reference evidence="1 2" key="1">
    <citation type="submission" date="2021-06" db="EMBL/GenBank/DDBJ databases">
        <authorList>
            <person name="Pan X."/>
        </authorList>
    </citation>
    <scope>NUCLEOTIDE SEQUENCE [LARGE SCALE GENOMIC DNA]</scope>
    <source>
        <strain evidence="1 2">4503</strain>
    </source>
</reference>
<name>A0ABS6CDS5_9ACTN</name>
<dbReference type="Proteomes" id="UP000720508">
    <property type="component" value="Unassembled WGS sequence"/>
</dbReference>
<evidence type="ECO:0000313" key="2">
    <source>
        <dbReference type="Proteomes" id="UP000720508"/>
    </source>
</evidence>
<gene>
    <name evidence="1" type="ORF">KN815_13395</name>
</gene>
<comment type="caution">
    <text evidence="1">The sequence shown here is derived from an EMBL/GenBank/DDBJ whole genome shotgun (WGS) entry which is preliminary data.</text>
</comment>
<sequence length="156" mass="16892">MEVIVDGYLYLLLEGPSPERAPGATGRPWSSATGSSGIRCITSFTCRWAQASSSRHGDPTMEEAAVVDFIGDQPLDALTGTPEAAGLHDGATPTGELNDHPLDFGPHQRTYRARPVYRRTLHLPAAQRGGLGTAYLTRIHTYLDAHRDDLHQEADA</sequence>
<organism evidence="1 2">
    <name type="scientific">Streptomyces niphimycinicus</name>
    <dbReference type="NCBI Taxonomy" id="2842201"/>
    <lineage>
        <taxon>Bacteria</taxon>
        <taxon>Bacillati</taxon>
        <taxon>Actinomycetota</taxon>
        <taxon>Actinomycetes</taxon>
        <taxon>Kitasatosporales</taxon>
        <taxon>Streptomycetaceae</taxon>
        <taxon>Streptomyces</taxon>
    </lineage>
</organism>
<proteinExistence type="predicted"/>
<evidence type="ECO:0000313" key="1">
    <source>
        <dbReference type="EMBL" id="MBU3865033.1"/>
    </source>
</evidence>
<dbReference type="RefSeq" id="WP_216342057.1">
    <property type="nucleotide sequence ID" value="NZ_JAHLEM010000119.1"/>
</dbReference>
<dbReference type="EMBL" id="JAHLEM010000119">
    <property type="protein sequence ID" value="MBU3865033.1"/>
    <property type="molecule type" value="Genomic_DNA"/>
</dbReference>
<accession>A0ABS6CDS5</accession>
<protein>
    <submittedName>
        <fullName evidence="1">Uncharacterized protein</fullName>
    </submittedName>
</protein>
<keyword evidence="2" id="KW-1185">Reference proteome</keyword>